<name>A0A1G2E1K4_9BACT</name>
<dbReference type="AlphaFoldDB" id="A0A1G2E1K4"/>
<dbReference type="InterPro" id="IPR036977">
    <property type="entry name" value="DNA_primase_Znf_CHC2"/>
</dbReference>
<dbReference type="Proteomes" id="UP000177360">
    <property type="component" value="Unassembled WGS sequence"/>
</dbReference>
<evidence type="ECO:0000256" key="2">
    <source>
        <dbReference type="ARBA" id="ARBA00022771"/>
    </source>
</evidence>
<evidence type="ECO:0000259" key="4">
    <source>
        <dbReference type="SMART" id="SM00400"/>
    </source>
</evidence>
<accession>A0A1G2E1K4</accession>
<dbReference type="EMBL" id="MHLZ01000025">
    <property type="protein sequence ID" value="OGZ19635.1"/>
    <property type="molecule type" value="Genomic_DNA"/>
</dbReference>
<evidence type="ECO:0000256" key="3">
    <source>
        <dbReference type="ARBA" id="ARBA00022833"/>
    </source>
</evidence>
<comment type="caution">
    <text evidence="5">The sequence shown here is derived from an EMBL/GenBank/DDBJ whole genome shotgun (WGS) entry which is preliminary data.</text>
</comment>
<dbReference type="SUPFAM" id="SSF57783">
    <property type="entry name" value="Zinc beta-ribbon"/>
    <property type="match status" value="1"/>
</dbReference>
<dbReference type="GO" id="GO:0006269">
    <property type="term" value="P:DNA replication, synthesis of primer"/>
    <property type="evidence" value="ECO:0007669"/>
    <property type="project" value="TreeGrafter"/>
</dbReference>
<organism evidence="5 6">
    <name type="scientific">Candidatus Nealsonbacteria bacterium RIFCSPHIGHO2_01_FULL_38_55</name>
    <dbReference type="NCBI Taxonomy" id="1801664"/>
    <lineage>
        <taxon>Bacteria</taxon>
        <taxon>Candidatus Nealsoniibacteriota</taxon>
    </lineage>
</organism>
<keyword evidence="1" id="KW-0479">Metal-binding</keyword>
<dbReference type="GO" id="GO:0008270">
    <property type="term" value="F:zinc ion binding"/>
    <property type="evidence" value="ECO:0007669"/>
    <property type="project" value="UniProtKB-KW"/>
</dbReference>
<keyword evidence="2" id="KW-0863">Zinc-finger</keyword>
<sequence length="188" mass="22163">MEILQSEIDELEEEALSKNKYSDNELLEIFPEAIPCLKRKLGFLKMEVKAREFEVLKLLSRIYSRTLQNSFAQWFYLEVVKVLRCEDIDDSKKEISKLKFLLFPPKEIKGKITPTEIQRAKDRDFHDLLEFNRQGFAFCPFHQEKTKSFHLYKNKCKCFGCGKSVDTIQFIMETKGLTFPEAVMELSK</sequence>
<dbReference type="GO" id="GO:0003677">
    <property type="term" value="F:DNA binding"/>
    <property type="evidence" value="ECO:0007669"/>
    <property type="project" value="InterPro"/>
</dbReference>
<reference evidence="5 6" key="1">
    <citation type="journal article" date="2016" name="Nat. Commun.">
        <title>Thousands of microbial genomes shed light on interconnected biogeochemical processes in an aquifer system.</title>
        <authorList>
            <person name="Anantharaman K."/>
            <person name="Brown C.T."/>
            <person name="Hug L.A."/>
            <person name="Sharon I."/>
            <person name="Castelle C.J."/>
            <person name="Probst A.J."/>
            <person name="Thomas B.C."/>
            <person name="Singh A."/>
            <person name="Wilkins M.J."/>
            <person name="Karaoz U."/>
            <person name="Brodie E.L."/>
            <person name="Williams K.H."/>
            <person name="Hubbard S.S."/>
            <person name="Banfield J.F."/>
        </authorList>
    </citation>
    <scope>NUCLEOTIDE SEQUENCE [LARGE SCALE GENOMIC DNA]</scope>
</reference>
<dbReference type="PANTHER" id="PTHR30313">
    <property type="entry name" value="DNA PRIMASE"/>
    <property type="match status" value="1"/>
</dbReference>
<dbReference type="InterPro" id="IPR002694">
    <property type="entry name" value="Znf_CHC2"/>
</dbReference>
<dbReference type="InterPro" id="IPR050219">
    <property type="entry name" value="DnaG_primase"/>
</dbReference>
<evidence type="ECO:0000313" key="5">
    <source>
        <dbReference type="EMBL" id="OGZ19635.1"/>
    </source>
</evidence>
<protein>
    <recommendedName>
        <fullName evidence="4">Zinc finger CHC2-type domain-containing protein</fullName>
    </recommendedName>
</protein>
<evidence type="ECO:0000313" key="6">
    <source>
        <dbReference type="Proteomes" id="UP000177360"/>
    </source>
</evidence>
<dbReference type="SMART" id="SM00400">
    <property type="entry name" value="ZnF_CHCC"/>
    <property type="match status" value="1"/>
</dbReference>
<dbReference type="PANTHER" id="PTHR30313:SF2">
    <property type="entry name" value="DNA PRIMASE"/>
    <property type="match status" value="1"/>
</dbReference>
<feature type="domain" description="Zinc finger CHC2-type" evidence="4">
    <location>
        <begin position="136"/>
        <end position="187"/>
    </location>
</feature>
<gene>
    <name evidence="5" type="ORF">A2626_02785</name>
</gene>
<dbReference type="GO" id="GO:0003899">
    <property type="term" value="F:DNA-directed RNA polymerase activity"/>
    <property type="evidence" value="ECO:0007669"/>
    <property type="project" value="InterPro"/>
</dbReference>
<dbReference type="Pfam" id="PF01807">
    <property type="entry name" value="Zn_ribbon_DnaG"/>
    <property type="match status" value="1"/>
</dbReference>
<keyword evidence="3" id="KW-0862">Zinc</keyword>
<dbReference type="Gene3D" id="3.90.580.10">
    <property type="entry name" value="Zinc finger, CHC2-type domain"/>
    <property type="match status" value="1"/>
</dbReference>
<proteinExistence type="predicted"/>
<evidence type="ECO:0000256" key="1">
    <source>
        <dbReference type="ARBA" id="ARBA00022723"/>
    </source>
</evidence>
<dbReference type="GO" id="GO:0005737">
    <property type="term" value="C:cytoplasm"/>
    <property type="evidence" value="ECO:0007669"/>
    <property type="project" value="TreeGrafter"/>
</dbReference>